<keyword evidence="1" id="KW-0812">Transmembrane</keyword>
<organism evidence="2 3">
    <name type="scientific">Pseudoluteimonas lycopersici</name>
    <dbReference type="NCBI Taxonomy" id="1324796"/>
    <lineage>
        <taxon>Bacteria</taxon>
        <taxon>Pseudomonadati</taxon>
        <taxon>Pseudomonadota</taxon>
        <taxon>Gammaproteobacteria</taxon>
        <taxon>Lysobacterales</taxon>
        <taxon>Lysobacteraceae</taxon>
        <taxon>Pseudoluteimonas</taxon>
    </lineage>
</organism>
<keyword evidence="3" id="KW-1185">Reference proteome</keyword>
<sequence length="268" mass="28957">MRRIFASPRLENVEGVARLLEGHGIEVRITDGRSYRGAIRGNFSYRDDAREGPEPAVWIVNAEDQPRARELMRGAGLLDSTRTPLDSYLPAGDGEDSKPRKRSGRLKLVLLAAIAIAVAVGSFTVRHASKPKAPISTATVDSPLPAALPDRMAELLLLGELADLGDRTACIGLGGNDPSPDMLARLAKADARVAPLSACVQDVGGISVRATKQPAILLALRDYVRTPEGGSVVLRRTEQPLQPQDRTYDLRLDDGQWSFVAEAQPKPR</sequence>
<proteinExistence type="predicted"/>
<feature type="transmembrane region" description="Helical" evidence="1">
    <location>
        <begin position="108"/>
        <end position="125"/>
    </location>
</feature>
<gene>
    <name evidence="2" type="ORF">FNZ56_00950</name>
</gene>
<keyword evidence="1" id="KW-0472">Membrane</keyword>
<protein>
    <submittedName>
        <fullName evidence="2">DUF2007 domain-containing protein</fullName>
    </submittedName>
</protein>
<dbReference type="OrthoDB" id="5955962at2"/>
<dbReference type="RefSeq" id="WP_143878066.1">
    <property type="nucleotide sequence ID" value="NZ_BAABLZ010000002.1"/>
</dbReference>
<accession>A0A516V214</accession>
<reference evidence="2 3" key="1">
    <citation type="submission" date="2019-07" db="EMBL/GenBank/DDBJ databases">
        <title>Lysobacter weifangensis sp. nov., isolated from bensulfuron-methyl contaminated farmland soil.</title>
        <authorList>
            <person name="Zhao H."/>
        </authorList>
    </citation>
    <scope>NUCLEOTIDE SEQUENCE [LARGE SCALE GENOMIC DNA]</scope>
    <source>
        <strain evidence="2 3">CC-Bw-6</strain>
    </source>
</reference>
<dbReference type="Proteomes" id="UP000315891">
    <property type="component" value="Chromosome"/>
</dbReference>
<name>A0A516V214_9GAMM</name>
<keyword evidence="1" id="KW-1133">Transmembrane helix</keyword>
<dbReference type="AlphaFoldDB" id="A0A516V214"/>
<evidence type="ECO:0000256" key="1">
    <source>
        <dbReference type="SAM" id="Phobius"/>
    </source>
</evidence>
<dbReference type="EMBL" id="CP041742">
    <property type="protein sequence ID" value="QDQ72550.1"/>
    <property type="molecule type" value="Genomic_DNA"/>
</dbReference>
<evidence type="ECO:0000313" key="2">
    <source>
        <dbReference type="EMBL" id="QDQ72550.1"/>
    </source>
</evidence>
<evidence type="ECO:0000313" key="3">
    <source>
        <dbReference type="Proteomes" id="UP000315891"/>
    </source>
</evidence>